<proteinExistence type="predicted"/>
<accession>A0A4Q7ILH6</accession>
<sequence>MNELQNINMSMKDIVTTIATRGAPYIGTCFFTREFVLVDYDDNKVLKACASISLPLWVAEEFMCSWGLFLCRLPIPDSIYVYYDSWRPDNDNYKNLTEHEVNNLKALGFIEF</sequence>
<dbReference type="RefSeq" id="WP_130256123.1">
    <property type="nucleotide sequence ID" value="NZ_PPSX01000051.1"/>
</dbReference>
<reference evidence="1 2" key="1">
    <citation type="submission" date="2018-01" db="EMBL/GenBank/DDBJ databases">
        <title>Co-occurrence of chitin degradation, pigmentation and bioactivity in marine Pseudoalteromonas.</title>
        <authorList>
            <person name="Paulsen S."/>
            <person name="Gram L."/>
            <person name="Machado H."/>
        </authorList>
    </citation>
    <scope>NUCLEOTIDE SEQUENCE [LARGE SCALE GENOMIC DNA]</scope>
    <source>
        <strain evidence="1 2">S3898</strain>
    </source>
</reference>
<dbReference type="AlphaFoldDB" id="A0A4Q7ILH6"/>
<evidence type="ECO:0000313" key="2">
    <source>
        <dbReference type="Proteomes" id="UP000291338"/>
    </source>
</evidence>
<protein>
    <submittedName>
        <fullName evidence="1">Uncharacterized protein</fullName>
    </submittedName>
</protein>
<evidence type="ECO:0000313" key="1">
    <source>
        <dbReference type="EMBL" id="RZQ52522.1"/>
    </source>
</evidence>
<gene>
    <name evidence="1" type="ORF">C1E23_13735</name>
</gene>
<dbReference type="Proteomes" id="UP000291338">
    <property type="component" value="Unassembled WGS sequence"/>
</dbReference>
<name>A0A4Q7ILH6_9GAMM</name>
<comment type="caution">
    <text evidence="1">The sequence shown here is derived from an EMBL/GenBank/DDBJ whole genome shotgun (WGS) entry which is preliminary data.</text>
</comment>
<dbReference type="EMBL" id="PPSX01000051">
    <property type="protein sequence ID" value="RZQ52522.1"/>
    <property type="molecule type" value="Genomic_DNA"/>
</dbReference>
<organism evidence="1 2">
    <name type="scientific">Pseudoalteromonas phenolica</name>
    <dbReference type="NCBI Taxonomy" id="161398"/>
    <lineage>
        <taxon>Bacteria</taxon>
        <taxon>Pseudomonadati</taxon>
        <taxon>Pseudomonadota</taxon>
        <taxon>Gammaproteobacteria</taxon>
        <taxon>Alteromonadales</taxon>
        <taxon>Pseudoalteromonadaceae</taxon>
        <taxon>Pseudoalteromonas</taxon>
    </lineage>
</organism>